<gene>
    <name evidence="1" type="ORF">CHARACLAT_019500</name>
</gene>
<keyword evidence="2" id="KW-1185">Reference proteome</keyword>
<dbReference type="Proteomes" id="UP001352852">
    <property type="component" value="Unassembled WGS sequence"/>
</dbReference>
<reference evidence="1 2" key="1">
    <citation type="submission" date="2021-06" db="EMBL/GenBank/DDBJ databases">
        <authorList>
            <person name="Palmer J.M."/>
        </authorList>
    </citation>
    <scope>NUCLEOTIDE SEQUENCE [LARGE SCALE GENOMIC DNA]</scope>
    <source>
        <strain evidence="1 2">CL_MEX2019</strain>
        <tissue evidence="1">Muscle</tissue>
    </source>
</reference>
<protein>
    <submittedName>
        <fullName evidence="1">Uncharacterized protein</fullName>
    </submittedName>
</protein>
<organism evidence="1 2">
    <name type="scientific">Characodon lateralis</name>
    <dbReference type="NCBI Taxonomy" id="208331"/>
    <lineage>
        <taxon>Eukaryota</taxon>
        <taxon>Metazoa</taxon>
        <taxon>Chordata</taxon>
        <taxon>Craniata</taxon>
        <taxon>Vertebrata</taxon>
        <taxon>Euteleostomi</taxon>
        <taxon>Actinopterygii</taxon>
        <taxon>Neopterygii</taxon>
        <taxon>Teleostei</taxon>
        <taxon>Neoteleostei</taxon>
        <taxon>Acanthomorphata</taxon>
        <taxon>Ovalentaria</taxon>
        <taxon>Atherinomorphae</taxon>
        <taxon>Cyprinodontiformes</taxon>
        <taxon>Goodeidae</taxon>
        <taxon>Characodon</taxon>
    </lineage>
</organism>
<sequence length="103" mass="10770">MSVGNQKAGSTCSCAEVCIFLPSSSNIRSEMSSIHQHAAAAFLSPEYSRKHVLASDPGTFLVPVVYSQMVLVLLSSAAFKATCSVLLLTVVHVPVAGASFSPQ</sequence>
<evidence type="ECO:0000313" key="1">
    <source>
        <dbReference type="EMBL" id="MED6287759.1"/>
    </source>
</evidence>
<name>A0ABU7EM86_9TELE</name>
<comment type="caution">
    <text evidence="1">The sequence shown here is derived from an EMBL/GenBank/DDBJ whole genome shotgun (WGS) entry which is preliminary data.</text>
</comment>
<accession>A0ABU7EM86</accession>
<evidence type="ECO:0000313" key="2">
    <source>
        <dbReference type="Proteomes" id="UP001352852"/>
    </source>
</evidence>
<proteinExistence type="predicted"/>
<dbReference type="EMBL" id="JAHUTJ010059154">
    <property type="protein sequence ID" value="MED6287759.1"/>
    <property type="molecule type" value="Genomic_DNA"/>
</dbReference>